<dbReference type="SMART" id="SM01264">
    <property type="entry name" value="M16C_associated"/>
    <property type="match status" value="1"/>
</dbReference>
<dbReference type="InterPro" id="IPR011765">
    <property type="entry name" value="Pept_M16_N"/>
</dbReference>
<evidence type="ECO:0000256" key="1">
    <source>
        <dbReference type="ARBA" id="ARBA00001947"/>
    </source>
</evidence>
<keyword evidence="5" id="KW-0862">Zinc</keyword>
<dbReference type="AlphaFoldDB" id="A0A1M6E2H8"/>
<dbReference type="FunFam" id="3.30.830.10:FF:000009">
    <property type="entry name" value="Presequence protease, mitochondrial"/>
    <property type="match status" value="1"/>
</dbReference>
<evidence type="ECO:0000256" key="5">
    <source>
        <dbReference type="ARBA" id="ARBA00022833"/>
    </source>
</evidence>
<dbReference type="FunFam" id="3.30.830.10:FF:000011">
    <property type="entry name" value="Presequence protease, mitochondrial"/>
    <property type="match status" value="1"/>
</dbReference>
<evidence type="ECO:0000256" key="6">
    <source>
        <dbReference type="ARBA" id="ARBA00023049"/>
    </source>
</evidence>
<dbReference type="OrthoDB" id="9762027at2"/>
<keyword evidence="2" id="KW-0645">Protease</keyword>
<dbReference type="InterPro" id="IPR055130">
    <property type="entry name" value="PreP_C"/>
</dbReference>
<dbReference type="Pfam" id="PF08367">
    <property type="entry name" value="M16C_assoc"/>
    <property type="match status" value="1"/>
</dbReference>
<evidence type="ECO:0000313" key="10">
    <source>
        <dbReference type="Proteomes" id="UP000183994"/>
    </source>
</evidence>
<evidence type="ECO:0000256" key="2">
    <source>
        <dbReference type="ARBA" id="ARBA00022670"/>
    </source>
</evidence>
<evidence type="ECO:0000256" key="7">
    <source>
        <dbReference type="SAM" id="Coils"/>
    </source>
</evidence>
<dbReference type="GO" id="GO:0046872">
    <property type="term" value="F:metal ion binding"/>
    <property type="evidence" value="ECO:0007669"/>
    <property type="project" value="UniProtKB-KW"/>
</dbReference>
<dbReference type="InterPro" id="IPR013578">
    <property type="entry name" value="Peptidase_M16C_assoc"/>
</dbReference>
<dbReference type="InterPro" id="IPR007863">
    <property type="entry name" value="Peptidase_M16_C"/>
</dbReference>
<feature type="coiled-coil region" evidence="7">
    <location>
        <begin position="478"/>
        <end position="520"/>
    </location>
</feature>
<dbReference type="Proteomes" id="UP000183994">
    <property type="component" value="Unassembled WGS sequence"/>
</dbReference>
<keyword evidence="6" id="KW-0482">Metalloprotease</keyword>
<dbReference type="PANTHER" id="PTHR43016:SF13">
    <property type="entry name" value="PRESEQUENCE PROTEASE, MITOCHONDRIAL"/>
    <property type="match status" value="1"/>
</dbReference>
<keyword evidence="4" id="KW-0378">Hydrolase</keyword>
<keyword evidence="7" id="KW-0175">Coiled coil</keyword>
<evidence type="ECO:0000259" key="8">
    <source>
        <dbReference type="SMART" id="SM01264"/>
    </source>
</evidence>
<evidence type="ECO:0000256" key="4">
    <source>
        <dbReference type="ARBA" id="ARBA00022801"/>
    </source>
</evidence>
<dbReference type="STRING" id="1121393.SAMN02745216_00533"/>
<proteinExistence type="predicted"/>
<dbReference type="Pfam" id="PF05193">
    <property type="entry name" value="Peptidase_M16_C"/>
    <property type="match status" value="1"/>
</dbReference>
<dbReference type="InterPro" id="IPR011249">
    <property type="entry name" value="Metalloenz_LuxS/M16"/>
</dbReference>
<sequence length="987" mass="109240">MDKQDLTPAYQPGDEISGFTVKRAVPLPRLSAVFYELQHDKTGARYIHLANKDRENTFAVAFKTVPQDSTGVAHILEHTALCGSRSFPVRDPFFSMIKRSMNSFMNAFTSSDWTMYPYSTCNQKDFYNLMQVYLDAAFFPKLDELSFKQEGFRVEEEGDGLVFKGVVYNEMKGAMSSPRDIMGHALMEALYPDVTYGNNSGGDPVHIVDLTHADLVAFHKRHYHPSNAFFYTYGALPLEGHLKMIEERVLSEFEAIDPKTDVEFQPRWDMPKEVHQSYPVAPGSDTNKKGQIAVAWLTCPATDSFEVLALDLLESVLLGNSASPLRKALIESGLGSSLADGTGFHADSLDTMFSVGLKNADDSDPDAVKKIVFDSLNELVKGGIDQTLVDAAIHQYEFQKKEVTNNPMPYGIKLLLNLCSPWFHHGDPVSNLRFDDDLDRLRKEAAKGGFFEGLIKKYFLENNHQILMILHPDEEKAADMEAEEKEKLEAIAKTLSQEDRETIRDQAQALEKLQEAAEDVSCLPTLGRGDIDDQIQTAHPDPNLSRDGVSAYVQPTNGIVYYSLIARTQNLPVDLLPLLPLFCHVLPKMGSTKRDYVELTRDMAAYTGGIGAKATARTGYNGDGKTLEMIAFASKCLDRNLDRMFDLIKEILFERSFADHKRLDTLMGEYVAALESSIIPGGHQYAISLASRGYSRAKAIEEAWHGVHQLQTAKDLAKSIAADKEAGLAALADKLEQIAQALFAGDCLETGLVGEAEVLAKAVKTAEALQKNLAARGTPQEGVADFSFPMPEREAWTTSSQVSFVAHVFPTVRMTHPDAPALAVIAKMLRSLFIHREIREKGGAYGGYALSNAEEGLFGFASYRDPHLARTIDVFARTYDFILQGDFTDQDVTEAILQVCSDIDKPDAPSTLAQKAFYAKLLGLTDEARRDYKKRVAAVTKTQVMEAAKTWFKKPRDITPVAAITSKSLLEKANGQLGSPLKEIAIG</sequence>
<dbReference type="SUPFAM" id="SSF63411">
    <property type="entry name" value="LuxS/MPP-like metallohydrolase"/>
    <property type="match status" value="4"/>
</dbReference>
<protein>
    <recommendedName>
        <fullName evidence="8">Peptidase M16C associated domain-containing protein</fullName>
    </recommendedName>
</protein>
<evidence type="ECO:0000256" key="3">
    <source>
        <dbReference type="ARBA" id="ARBA00022723"/>
    </source>
</evidence>
<dbReference type="GO" id="GO:0006508">
    <property type="term" value="P:proteolysis"/>
    <property type="evidence" value="ECO:0007669"/>
    <property type="project" value="UniProtKB-KW"/>
</dbReference>
<dbReference type="RefSeq" id="WP_073472605.1">
    <property type="nucleotide sequence ID" value="NZ_FQZU01000002.1"/>
</dbReference>
<gene>
    <name evidence="9" type="ORF">SAMN02745216_00533</name>
</gene>
<reference evidence="10" key="1">
    <citation type="submission" date="2016-11" db="EMBL/GenBank/DDBJ databases">
        <authorList>
            <person name="Varghese N."/>
            <person name="Submissions S."/>
        </authorList>
    </citation>
    <scope>NUCLEOTIDE SEQUENCE [LARGE SCALE GENOMIC DNA]</scope>
    <source>
        <strain evidence="10">DSM 16219</strain>
    </source>
</reference>
<dbReference type="EMBL" id="FQZU01000002">
    <property type="protein sequence ID" value="SHI79599.1"/>
    <property type="molecule type" value="Genomic_DNA"/>
</dbReference>
<comment type="cofactor">
    <cofactor evidence="1">
        <name>Zn(2+)</name>
        <dbReference type="ChEBI" id="CHEBI:29105"/>
    </cofactor>
</comment>
<evidence type="ECO:0000313" key="9">
    <source>
        <dbReference type="EMBL" id="SHI79599.1"/>
    </source>
</evidence>
<keyword evidence="10" id="KW-1185">Reference proteome</keyword>
<dbReference type="Pfam" id="PF22516">
    <property type="entry name" value="PreP_C"/>
    <property type="match status" value="1"/>
</dbReference>
<dbReference type="Gene3D" id="3.30.830.10">
    <property type="entry name" value="Metalloenzyme, LuxS/M16 peptidase-like"/>
    <property type="match status" value="4"/>
</dbReference>
<organism evidence="9 10">
    <name type="scientific">Desulfatibacillum alkenivorans DSM 16219</name>
    <dbReference type="NCBI Taxonomy" id="1121393"/>
    <lineage>
        <taxon>Bacteria</taxon>
        <taxon>Pseudomonadati</taxon>
        <taxon>Thermodesulfobacteriota</taxon>
        <taxon>Desulfobacteria</taxon>
        <taxon>Desulfobacterales</taxon>
        <taxon>Desulfatibacillaceae</taxon>
        <taxon>Desulfatibacillum</taxon>
    </lineage>
</organism>
<accession>A0A1M6E2H8</accession>
<dbReference type="Pfam" id="PF00675">
    <property type="entry name" value="Peptidase_M16"/>
    <property type="match status" value="1"/>
</dbReference>
<name>A0A1M6E2H8_9BACT</name>
<dbReference type="PANTHER" id="PTHR43016">
    <property type="entry name" value="PRESEQUENCE PROTEASE"/>
    <property type="match status" value="1"/>
</dbReference>
<dbReference type="GO" id="GO:0008237">
    <property type="term" value="F:metallopeptidase activity"/>
    <property type="evidence" value="ECO:0007669"/>
    <property type="project" value="UniProtKB-KW"/>
</dbReference>
<feature type="domain" description="Peptidase M16C associated" evidence="8">
    <location>
        <begin position="470"/>
        <end position="716"/>
    </location>
</feature>
<keyword evidence="3" id="KW-0479">Metal-binding</keyword>